<feature type="compositionally biased region" description="Low complexity" evidence="4">
    <location>
        <begin position="4579"/>
        <end position="4592"/>
    </location>
</feature>
<accession>A0ABN1KAA3</accession>
<dbReference type="SUPFAM" id="SSF51126">
    <property type="entry name" value="Pectin lyase-like"/>
    <property type="match status" value="1"/>
</dbReference>
<evidence type="ECO:0000256" key="3">
    <source>
        <dbReference type="ARBA" id="ARBA00022729"/>
    </source>
</evidence>
<feature type="region of interest" description="Disordered" evidence="4">
    <location>
        <begin position="1936"/>
        <end position="1956"/>
    </location>
</feature>
<dbReference type="Gene3D" id="2.160.20.10">
    <property type="entry name" value="Single-stranded right-handed beta-helix, Pectin lyase-like"/>
    <property type="match status" value="1"/>
</dbReference>
<sequence>MTHRTLTSRAPAARARFARDLLFVRLPRRVRRALRWHLNRGHGVAFTQLALLAGAAASPGLALANPTGAQVVAGNVQIVSSVPATLDIQQSSSKAIINWDSFNIGAGETVNFIQPSLKSVTLNRVLGNDPSAIFGQLNATGTVMLVNPNGVVFGAGSRVDVGGLVATTSNISDRDFLAGRFNFNTPSPLATGGIVNAGQISIKDSGLAALVAPSVQNSGVIQARLGRIALAGAERFTLDFQGDGLLSFSAGSAVTQHPVDANGQPVAALVSNTGVIRADGGNVLLTASAVQGVIDNVINTSGVIAATTVGNQGGRIVLAGGQGGGEHGGVVMGGSVSATGQTGGHVTVTGEAVRVVSGATLDVSGQAGGGEIALGSQGRASGYAGKSNTTTVEAGASLKADALARGDGGSITAWSTDTTVFDGSISARGGEAGGNGGFAEISSQKNIGLSGNVDLRATHGATGNLLLDPTDLRITDTASGGSQDGNATDATVAAGDANQGSGATLNTVSRGLLESLSGSSNITLQATGQITVDAMANHLINFATTAGHSVSLQSTQNGGIQFVDPSTELRTQGGSITLEAFGIGSTLSNIGKLTSNGGAITLNATGDVQLAGAINAGSGAVTVQSTVGSISNAASSTPLLSGSAVTLSAAGGSIGASGNAVNTHTANLTLASGGDIVAGSDTQLASLSLTANHVAPSTANAYQVSAPNLLLQIADGSSLGVTQVSQSASLSLGLASDRSLLLGTLDVGSGTLDLRSTGGNLTGTAGTALTASSVTLTAQGSNGNNGAVGTSGQAINTSTGHLVASAGSGGAFVANTGALALDRLDATGSSAISATGSLSAGSVNAGTATLALTSSGGSLLDDGNATTRIGAGTLQLSAGGAIGSAGTRLQTNASTLSASAASGGIYAATSATSSVLSSISSGNGAIDITVGGSSTLTSLSSGTSSASNDITVTATGTGSMSIGTVNAGSLGDVNLATLSGSISGSSGAITGNTVTLNAANSGSVSVRTAASHLDVQAGSSSISITQTGAVTLDRIATPSSLVSITNSSGDITVGNVSTSASGQVNLTASAGAILDDGNSTTRISTGTATLSASGSIGSASHALQTSATGLAATSTGDLYVANADKTLTSLSVTNRHTTPGSVNTLQVSSDYLSFDVTDNGSQYTLNRLVGVPLSSLAFSGDQGAIIGQVQGAGSVSLTATQGNLVDDGNAKSRITAGSTLTLSATAGSIGSSLHPMGANAGSLVLTTRGDLYVSDIADLSSLTIASSHPDASTSYGMAITAPSLKLAVTDSAAGHLVSTLTDNSSLSLSFTSDRDITLGTVNLTNTGSARFTSTGGAIKDDGDKNTRVLANSTTLAGSAVGASGSEHMDVVTGTLAASATAGGVYVEVPMPTGSTNTTSTLTLGTITATGAVVINALEGDVSLGGYLTATNQAVSLTSAQGAIYSPIGYSIGFGTGSLTLNAAKGIGTSSAPLVMTSTAGSTLSASAGNDVFLRDSGALLLASVATSSGGITHTQSSGNVSLGTLSAPGAIAVTASSGSILDDANTGTGLTGSQVTLAAALGSVGSGSAALNVSTPKLLVSAKTDVAVNDSATLDTLSLTRSAGSAGTISIGTAAGQSVVISEDASSHDLQQVSSSTPLAFSFSGQRSVKVGQIDLGAAGSATLTSTADIGNDAASGAYIAAGTVGLTAGSAYAIGTSSNAIALQGTTSLTASAGRNMYVADDSALANLTLTSTNTTTAAGTASVFDITAAGQTFGITDSGTTQSLDFSGTALANTSFSTNKNIQVGAITATGDVTLATSGGGANSNISSDSSSGTIAGNRVLLTATSSTAGGGSIGSSGTALRVDSPTVILNGSADVYVSDAQNLAKLDMTLTHGVSTATYGYGVSAGNLNSFAITDGAAQSIGLAVSGAMDFSYSVDRALSLATIDAGTSTTGSISLTSRSAPTGTGAQINRSSGSLTGGTVTLSATGYNGGVGAGATLSTNTKNLSIATGGNVSVSNSTTLTSLALDARHNTSGASTQSYSISSTGLTFSISDTLGNNAFQLANISQSGLDLTLKADRVITASSVNTGAGGKVNLSSSSYIQGGSGANAGSPSITTGDLSLNGGSAFGYQGSTPLYTAASTLASSLSSTLYLSNNGNLSLLANSVGSSADVATNSGSLLQGSDGLFTTPTLKLSANQSIGASGTVLTDVRRLTLVSRADIDVANASDLYALTMTSTHGTPGVQNTISVTAPRLTLNLSDSVGGNQYHLANLLDSSGLDFTLSTDVALSLGSVNAQAGRALGLYSTGSGTAITNDGTSLLTASSITLSASGSVGAAGGSGTRMQTDALGLAIATGANAFADNAQDLSSLSLTSSQTTGGTAPVYQVTAPSLSFDISDNGTTHLNNVADSTGLNFALSTRRDQAVDVVDVTASGTVSLSSTGDILGDADSSHRITAGSATFYASNGGAIGSVGNPIHLTAPLVSFNVTGALNVESDTHIDRLAINTTHPVGYGGTYSIVSTPITGAAYQLFSATDSVTGTALTSLDDTQGLAFSFTSDRAMQVGSLDLGSTGTVALTGTSSGGILGDGDPNTQVQAASLSMVSYGGAVGASGSGNGIDATVNSVSATAQGGGVNLALHGRTTLGSISATGGINMANDVGDIALGSINAGGNAVSIDNQGGSILSGSIYNTTTVALTASGSIGNTSAVGLSANGGGTTTLTASASAAHGASGSIAISESYNLAASSVTAPAAVTLSSGYTLSLGTVTSGGAVTASSSQGSITGINGSNAIGGSSVNLSARYGTGNGIGSSGTRLNLDTPQLTLNTPGSIYVTDAADLSTLSIDRTNYTGTGSSGTLSVIASGLAFSASDSGNLTTLSTLNDSTGVDFTYLGIGSLSIGSLNAGSGAVLLQAYLSSGDGNIDAINGSSLITAGNLTLQSYGSSSHIGSSGSTLGLAVGSVTASSGNGGLFLRQAGSLSLGSLSTSGDLAVTASSGDLTLGSLSYGSNKTLSLTASGGSILAGSSTLAGGSSSAAITLSAANGIGTELAPVLVNGSAGNAISASVTGNGSLYLSSTGTLNGGLSTAVHNGATQVTAAGNIKLSAMSSDTDALGNDITVTASAGDITVGSVSGGSNARFNAVDLSANAGKIIATPGVLVEGFDVSLHGATGVGDSSNRMAASGQRVQVSSGGGAIYLNAAAPSVLSSVDSNGGAINITSSADLLLANARSSGGAISVTTSTGGTELILGNVNAGSGSVTVSATGTGSSVQDDGNHNTRVAGASVSLTGTAGVGSAAQSLQTTAGSLSASSANGIYIDDNNTAGITLSSVLASNGAVSLTTAGPTTATLVAAQTDASGNDVSISTSSGDLTLVNVSAGASLGAVNLSSAGSILASGSGTQVSGHSASLLAGGDIGVVSNLATGAGTPVKLDVGSISALGTTGSNRVVSVSNIGTGTLSLGSSALSLGSGSSAYVATAGDLDASAGIHLSGGNLALTAGGTLVLPTSAITTTGAVRLSGSTDVITSGNGRNLQVNASSLVLRSGAAGGSTQLTTAVGSLDAQLTGTGALTVNNTGTLASTTLATTNGDISASSSNGLSASSVVAGGTSRTVSLTAGNGDLTVATVNAGSNGTINLTASHGALTGGAATLTSHTLNLASANGIGSAGQTFGTSAALVSAQVSGTGDIWLAPTAAVTLGQLSTADGSISVAGSGNITSATGLSAGNGGSLSLTSTGGDVSVAHAITQAGNVTLQGQHISVQGVSSSGAQSYTGATTLNGDLSGSAIALHGSTTLAGDRSLLARNGALVLDGTLTAGGFAASLQGSSVSLGGNLANLASLSVSGATTLSADTSIATNNGAVSFAGSLDGAHALTVNAGTGLTTLASVGGNTALGSLTVNGAAQLGGNVSTSGAQHYAGAVTLASASTLNGQGVAFDSSVNGAQALTVNAGSGDASFAGAVGQTTGLGALTVNSSGATTFASTVQAASVSTDAAGTLALNGGSVNTTGTQSWGERAVLGADTTLTGSSINLAAGADGAHQLNIAGEATLGELGTQQALAGLSISGAATLLGGSIHTVGSQTYGGSVTLTADQSLLTEGGDVTLAAANAASASRNRGPGIASVDGTAALTISTGSGAITLAGPVGQTTRLGALQLDSSGATTLGGAVQAASVSTDAAGTLALNGGSVDTTGAQSWGERAVLGADTTLTGSSVSLAAGADGAHQLNIVGDASLGALGAQQALAGLAVSGSSALGGDVTTLGDQQYAGAVQLAGDTVLHSSAGGLTLGSTVDSTSHANLTLSSDAGAIALGGAVGASSVLGALTVHAGTTLDFSGNVHADQVSVNTGGLTRFLGTLTADGAGGLNLSSGSLSFAQAVTATNGALALVNTDSAGTASFASQANVQAATGFTQTGGAGIVLPASVRVAKGPITLAAPASLPSGEALIETEGTITISGLSGPATHLTLAAGHGPVAGSGLPYSSTAGALLIGLDDGNSAHQIDVASLTVTDATSASLFGRINGKGGAVVASMIDSALVNAPYFINGTPWGPVEVINRLVATTVPVSVVPSTPGANALFTQVVTSAGLAPNALGVYAAPQVLTLSAALSPNLLPALPGNSSTENSSGNTDEEKKKKP</sequence>
<proteinExistence type="predicted"/>
<evidence type="ECO:0000256" key="1">
    <source>
        <dbReference type="ARBA" id="ARBA00004613"/>
    </source>
</evidence>
<dbReference type="RefSeq" id="WP_231010030.1">
    <property type="nucleotide sequence ID" value="NZ_BAAAEW010000026.1"/>
</dbReference>
<name>A0ABN1KAA3_9BURK</name>
<keyword evidence="7" id="KW-1185">Reference proteome</keyword>
<feature type="region of interest" description="Disordered" evidence="4">
    <location>
        <begin position="476"/>
        <end position="500"/>
    </location>
</feature>
<evidence type="ECO:0000256" key="4">
    <source>
        <dbReference type="SAM" id="MobiDB-lite"/>
    </source>
</evidence>
<feature type="region of interest" description="Disordered" evidence="4">
    <location>
        <begin position="4579"/>
        <end position="4601"/>
    </location>
</feature>
<evidence type="ECO:0000313" key="7">
    <source>
        <dbReference type="Proteomes" id="UP001500279"/>
    </source>
</evidence>
<dbReference type="Proteomes" id="UP001500279">
    <property type="component" value="Unassembled WGS sequence"/>
</dbReference>
<reference evidence="6 7" key="1">
    <citation type="journal article" date="2019" name="Int. J. Syst. Evol. Microbiol.">
        <title>The Global Catalogue of Microorganisms (GCM) 10K type strain sequencing project: providing services to taxonomists for standard genome sequencing and annotation.</title>
        <authorList>
            <consortium name="The Broad Institute Genomics Platform"/>
            <consortium name="The Broad Institute Genome Sequencing Center for Infectious Disease"/>
            <person name="Wu L."/>
            <person name="Ma J."/>
        </authorList>
    </citation>
    <scope>NUCLEOTIDE SEQUENCE [LARGE SCALE GENOMIC DNA]</scope>
    <source>
        <strain evidence="6 7">JCM 15503</strain>
    </source>
</reference>
<feature type="compositionally biased region" description="Polar residues" evidence="4">
    <location>
        <begin position="1944"/>
        <end position="1956"/>
    </location>
</feature>
<keyword evidence="3" id="KW-0732">Signal</keyword>
<dbReference type="PANTHER" id="PTHR12338">
    <property type="entry name" value="AUTOTRANSPORTER"/>
    <property type="match status" value="1"/>
</dbReference>
<comment type="subcellular location">
    <subcellularLocation>
        <location evidence="1">Secreted</location>
    </subcellularLocation>
</comment>
<dbReference type="PANTHER" id="PTHR12338:SF8">
    <property type="entry name" value="HEME_HEMOPEXIN-BINDING PROTEIN"/>
    <property type="match status" value="1"/>
</dbReference>
<gene>
    <name evidence="6" type="ORF">GCM10009107_42100</name>
</gene>
<feature type="domain" description="Filamentous haemagglutinin FhaB/tRNA nuclease CdiA-like TPS" evidence="5">
    <location>
        <begin position="62"/>
        <end position="175"/>
    </location>
</feature>
<dbReference type="InterPro" id="IPR050909">
    <property type="entry name" value="Bact_Autotransporter_VF"/>
</dbReference>
<dbReference type="SMART" id="SM00912">
    <property type="entry name" value="Haemagg_act"/>
    <property type="match status" value="1"/>
</dbReference>
<dbReference type="NCBIfam" id="TIGR01901">
    <property type="entry name" value="adhes_NPXG"/>
    <property type="match status" value="1"/>
</dbReference>
<comment type="caution">
    <text evidence="6">The sequence shown here is derived from an EMBL/GenBank/DDBJ whole genome shotgun (WGS) entry which is preliminary data.</text>
</comment>
<protein>
    <recommendedName>
        <fullName evidence="5">Filamentous haemagglutinin FhaB/tRNA nuclease CdiA-like TPS domain-containing protein</fullName>
    </recommendedName>
</protein>
<evidence type="ECO:0000256" key="2">
    <source>
        <dbReference type="ARBA" id="ARBA00022525"/>
    </source>
</evidence>
<dbReference type="EMBL" id="BAAAEW010000026">
    <property type="protein sequence ID" value="GAA0760040.1"/>
    <property type="molecule type" value="Genomic_DNA"/>
</dbReference>
<organism evidence="6 7">
    <name type="scientific">Ideonella azotifigens</name>
    <dbReference type="NCBI Taxonomy" id="513160"/>
    <lineage>
        <taxon>Bacteria</taxon>
        <taxon>Pseudomonadati</taxon>
        <taxon>Pseudomonadota</taxon>
        <taxon>Betaproteobacteria</taxon>
        <taxon>Burkholderiales</taxon>
        <taxon>Sphaerotilaceae</taxon>
        <taxon>Ideonella</taxon>
    </lineage>
</organism>
<feature type="compositionally biased region" description="Polar residues" evidence="4">
    <location>
        <begin position="476"/>
        <end position="489"/>
    </location>
</feature>
<keyword evidence="2" id="KW-0964">Secreted</keyword>
<evidence type="ECO:0000313" key="6">
    <source>
        <dbReference type="EMBL" id="GAA0760040.1"/>
    </source>
</evidence>
<dbReference type="InterPro" id="IPR011050">
    <property type="entry name" value="Pectin_lyase_fold/virulence"/>
</dbReference>
<dbReference type="InterPro" id="IPR012334">
    <property type="entry name" value="Pectin_lyas_fold"/>
</dbReference>
<dbReference type="InterPro" id="IPR008638">
    <property type="entry name" value="FhaB/CdiA-like_TPS"/>
</dbReference>
<evidence type="ECO:0000259" key="5">
    <source>
        <dbReference type="SMART" id="SM00912"/>
    </source>
</evidence>